<accession>A0ABV4GMU2</accession>
<keyword evidence="1" id="KW-0812">Transmembrane</keyword>
<feature type="transmembrane region" description="Helical" evidence="1">
    <location>
        <begin position="9"/>
        <end position="30"/>
    </location>
</feature>
<keyword evidence="3" id="KW-1185">Reference proteome</keyword>
<reference evidence="2 3" key="1">
    <citation type="submission" date="2024-07" db="EMBL/GenBank/DDBJ databases">
        <title>Genomic Encyclopedia of Type Strains, Phase V (KMG-V): Genome sequencing to study the core and pangenomes of soil and plant-associated prokaryotes.</title>
        <authorList>
            <person name="Whitman W."/>
        </authorList>
    </citation>
    <scope>NUCLEOTIDE SEQUENCE [LARGE SCALE GENOMIC DNA]</scope>
    <source>
        <strain evidence="2 3">USDA 222</strain>
    </source>
</reference>
<keyword evidence="1" id="KW-0472">Membrane</keyword>
<sequence>MRVASLESAVAAITLITAIIVVLWGIKIFYGV</sequence>
<protein>
    <submittedName>
        <fullName evidence="2">Uncharacterized protein</fullName>
    </submittedName>
</protein>
<organism evidence="2 3">
    <name type="scientific">Bradyrhizobium yuanmingense</name>
    <dbReference type="NCBI Taxonomy" id="108015"/>
    <lineage>
        <taxon>Bacteria</taxon>
        <taxon>Pseudomonadati</taxon>
        <taxon>Pseudomonadota</taxon>
        <taxon>Alphaproteobacteria</taxon>
        <taxon>Hyphomicrobiales</taxon>
        <taxon>Nitrobacteraceae</taxon>
        <taxon>Bradyrhizobium</taxon>
    </lineage>
</organism>
<evidence type="ECO:0000313" key="3">
    <source>
        <dbReference type="Proteomes" id="UP001565474"/>
    </source>
</evidence>
<dbReference type="Proteomes" id="UP001565474">
    <property type="component" value="Unassembled WGS sequence"/>
</dbReference>
<comment type="caution">
    <text evidence="2">The sequence shown here is derived from an EMBL/GenBank/DDBJ whole genome shotgun (WGS) entry which is preliminary data.</text>
</comment>
<dbReference type="EMBL" id="JBGBZN010000002">
    <property type="protein sequence ID" value="MEY9472385.1"/>
    <property type="molecule type" value="Genomic_DNA"/>
</dbReference>
<name>A0ABV4GMU2_9BRAD</name>
<proteinExistence type="predicted"/>
<gene>
    <name evidence="2" type="ORF">ABH992_004784</name>
</gene>
<keyword evidence="1" id="KW-1133">Transmembrane helix</keyword>
<evidence type="ECO:0000256" key="1">
    <source>
        <dbReference type="SAM" id="Phobius"/>
    </source>
</evidence>
<evidence type="ECO:0000313" key="2">
    <source>
        <dbReference type="EMBL" id="MEY9472385.1"/>
    </source>
</evidence>